<evidence type="ECO:0000313" key="9">
    <source>
        <dbReference type="WBParaSite" id="TTAC_0000928301-mRNA-1"/>
    </source>
</evidence>
<evidence type="ECO:0000259" key="6">
    <source>
        <dbReference type="PROSITE" id="PS50103"/>
    </source>
</evidence>
<dbReference type="GO" id="GO:0005654">
    <property type="term" value="C:nucleoplasm"/>
    <property type="evidence" value="ECO:0007669"/>
    <property type="project" value="TreeGrafter"/>
</dbReference>
<evidence type="ECO:0000256" key="5">
    <source>
        <dbReference type="PROSITE-ProRule" id="PRU00723"/>
    </source>
</evidence>
<organism evidence="9">
    <name type="scientific">Hydatigena taeniaeformis</name>
    <name type="common">Feline tapeworm</name>
    <name type="synonym">Taenia taeniaeformis</name>
    <dbReference type="NCBI Taxonomy" id="6205"/>
    <lineage>
        <taxon>Eukaryota</taxon>
        <taxon>Metazoa</taxon>
        <taxon>Spiralia</taxon>
        <taxon>Lophotrochozoa</taxon>
        <taxon>Platyhelminthes</taxon>
        <taxon>Cestoda</taxon>
        <taxon>Eucestoda</taxon>
        <taxon>Cyclophyllidea</taxon>
        <taxon>Taeniidae</taxon>
        <taxon>Hydatigera</taxon>
    </lineage>
</organism>
<evidence type="ECO:0000256" key="3">
    <source>
        <dbReference type="ARBA" id="ARBA00022771"/>
    </source>
</evidence>
<dbReference type="GO" id="GO:0005737">
    <property type="term" value="C:cytoplasm"/>
    <property type="evidence" value="ECO:0007669"/>
    <property type="project" value="TreeGrafter"/>
</dbReference>
<accession>A0A0R3X6X8</accession>
<dbReference type="PANTHER" id="PTHR12675:SF12">
    <property type="entry name" value="PROTEIN MUSCLEBLIND"/>
    <property type="match status" value="1"/>
</dbReference>
<dbReference type="GO" id="GO:0043484">
    <property type="term" value="P:regulation of RNA splicing"/>
    <property type="evidence" value="ECO:0007669"/>
    <property type="project" value="TreeGrafter"/>
</dbReference>
<reference evidence="9" key="1">
    <citation type="submission" date="2017-02" db="UniProtKB">
        <authorList>
            <consortium name="WormBaseParasite"/>
        </authorList>
    </citation>
    <scope>IDENTIFICATION</scope>
</reference>
<feature type="zinc finger region" description="C3H1-type" evidence="5">
    <location>
        <begin position="150"/>
        <end position="178"/>
    </location>
</feature>
<protein>
    <submittedName>
        <fullName evidence="9">C3H1-type domain-containing protein</fullName>
    </submittedName>
</protein>
<keyword evidence="1 5" id="KW-0479">Metal-binding</keyword>
<proteinExistence type="predicted"/>
<dbReference type="EMBL" id="UYWX01020741">
    <property type="protein sequence ID" value="VDM34030.1"/>
    <property type="molecule type" value="Genomic_DNA"/>
</dbReference>
<feature type="domain" description="C3H1-type" evidence="6">
    <location>
        <begin position="150"/>
        <end position="178"/>
    </location>
</feature>
<evidence type="ECO:0000256" key="2">
    <source>
        <dbReference type="ARBA" id="ARBA00022737"/>
    </source>
</evidence>
<dbReference type="OrthoDB" id="6285980at2759"/>
<evidence type="ECO:0000313" key="7">
    <source>
        <dbReference type="EMBL" id="VDM34030.1"/>
    </source>
</evidence>
<evidence type="ECO:0000256" key="1">
    <source>
        <dbReference type="ARBA" id="ARBA00022723"/>
    </source>
</evidence>
<name>A0A0R3X6X8_HYDTA</name>
<keyword evidence="2" id="KW-0677">Repeat</keyword>
<evidence type="ECO:0000313" key="8">
    <source>
        <dbReference type="Proteomes" id="UP000274429"/>
    </source>
</evidence>
<dbReference type="GO" id="GO:0008270">
    <property type="term" value="F:zinc ion binding"/>
    <property type="evidence" value="ECO:0007669"/>
    <property type="project" value="UniProtKB-KW"/>
</dbReference>
<dbReference type="WBParaSite" id="TTAC_0000928301-mRNA-1">
    <property type="protein sequence ID" value="TTAC_0000928301-mRNA-1"/>
    <property type="gene ID" value="TTAC_0000928301"/>
</dbReference>
<keyword evidence="8" id="KW-1185">Reference proteome</keyword>
<evidence type="ECO:0000256" key="4">
    <source>
        <dbReference type="ARBA" id="ARBA00022833"/>
    </source>
</evidence>
<dbReference type="GO" id="GO:0003723">
    <property type="term" value="F:RNA binding"/>
    <property type="evidence" value="ECO:0007669"/>
    <property type="project" value="TreeGrafter"/>
</dbReference>
<keyword evidence="4 5" id="KW-0862">Zinc</keyword>
<gene>
    <name evidence="7" type="ORF">TTAC_LOCUS9268</name>
</gene>
<dbReference type="PROSITE" id="PS50103">
    <property type="entry name" value="ZF_C3H1"/>
    <property type="match status" value="1"/>
</dbReference>
<dbReference type="AlphaFoldDB" id="A0A0R3X6X8"/>
<sequence>MHIHAAQFEGSGGGRFILYALSGLLIFSASPPRRRPPSILFHTKVFQSIEANKTAELSDCYQSPHHYQAPQLACWPATLEGGSINASPQAGAALYSPYLAAPAAAAAARVGTPAMTSMGSPTEVHQVLAALAAATAAATASPGTMKDSRWLTLEVCRQYQRKMCSRDENECKFAHPPPHVDVQNGRVICCYDSIKGMEIETGLVIPSIRLCLHARRQLSAPFSALCLIIHRSPFHGPLLLPVTVNVQPPEIDWLIISRVYFYLTNTQMQRRCAPPFRK</sequence>
<dbReference type="Gene3D" id="3.30.1370.210">
    <property type="match status" value="1"/>
</dbReference>
<reference evidence="7 8" key="2">
    <citation type="submission" date="2018-11" db="EMBL/GenBank/DDBJ databases">
        <authorList>
            <consortium name="Pathogen Informatics"/>
        </authorList>
    </citation>
    <scope>NUCLEOTIDE SEQUENCE [LARGE SCALE GENOMIC DNA]</scope>
</reference>
<keyword evidence="3 5" id="KW-0863">Zinc-finger</keyword>
<dbReference type="InterPro" id="IPR000571">
    <property type="entry name" value="Znf_CCCH"/>
</dbReference>
<dbReference type="PANTHER" id="PTHR12675">
    <property type="entry name" value="MUSCLEBLIND-LIKE PROTEIN"/>
    <property type="match status" value="1"/>
</dbReference>
<dbReference type="Proteomes" id="UP000274429">
    <property type="component" value="Unassembled WGS sequence"/>
</dbReference>